<proteinExistence type="predicted"/>
<dbReference type="Proteomes" id="UP000016930">
    <property type="component" value="Unassembled WGS sequence"/>
</dbReference>
<reference evidence="1 2" key="1">
    <citation type="journal article" date="2012" name="Proc. Natl. Acad. Sci. U.S.A.">
        <title>Comparative genomics of Ceriporiopsis subvermispora and Phanerochaete chrysosporium provide insight into selective ligninolysis.</title>
        <authorList>
            <person name="Fernandez-Fueyo E."/>
            <person name="Ruiz-Duenas F.J."/>
            <person name="Ferreira P."/>
            <person name="Floudas D."/>
            <person name="Hibbett D.S."/>
            <person name="Canessa P."/>
            <person name="Larrondo L.F."/>
            <person name="James T.Y."/>
            <person name="Seelenfreund D."/>
            <person name="Lobos S."/>
            <person name="Polanco R."/>
            <person name="Tello M."/>
            <person name="Honda Y."/>
            <person name="Watanabe T."/>
            <person name="Watanabe T."/>
            <person name="Ryu J.S."/>
            <person name="Kubicek C.P."/>
            <person name="Schmoll M."/>
            <person name="Gaskell J."/>
            <person name="Hammel K.E."/>
            <person name="St John F.J."/>
            <person name="Vanden Wymelenberg A."/>
            <person name="Sabat G."/>
            <person name="Splinter BonDurant S."/>
            <person name="Syed K."/>
            <person name="Yadav J.S."/>
            <person name="Doddapaneni H."/>
            <person name="Subramanian V."/>
            <person name="Lavin J.L."/>
            <person name="Oguiza J.A."/>
            <person name="Perez G."/>
            <person name="Pisabarro A.G."/>
            <person name="Ramirez L."/>
            <person name="Santoyo F."/>
            <person name="Master E."/>
            <person name="Coutinho P.M."/>
            <person name="Henrissat B."/>
            <person name="Lombard V."/>
            <person name="Magnuson J.K."/>
            <person name="Kuees U."/>
            <person name="Hori C."/>
            <person name="Igarashi K."/>
            <person name="Samejima M."/>
            <person name="Held B.W."/>
            <person name="Barry K.W."/>
            <person name="LaButti K.M."/>
            <person name="Lapidus A."/>
            <person name="Lindquist E.A."/>
            <person name="Lucas S.M."/>
            <person name="Riley R."/>
            <person name="Salamov A.A."/>
            <person name="Hoffmeister D."/>
            <person name="Schwenk D."/>
            <person name="Hadar Y."/>
            <person name="Yarden O."/>
            <person name="de Vries R.P."/>
            <person name="Wiebenga A."/>
            <person name="Stenlid J."/>
            <person name="Eastwood D."/>
            <person name="Grigoriev I.V."/>
            <person name="Berka R.M."/>
            <person name="Blanchette R.A."/>
            <person name="Kersten P."/>
            <person name="Martinez A.T."/>
            <person name="Vicuna R."/>
            <person name="Cullen D."/>
        </authorList>
    </citation>
    <scope>NUCLEOTIDE SEQUENCE [LARGE SCALE GENOMIC DNA]</scope>
    <source>
        <strain evidence="1 2">B</strain>
    </source>
</reference>
<accession>M2QYL6</accession>
<sequence>MAGGLPNTDADARARTRQGTSTRAAALLNASSWLRRVVPSSTRCFCARPTAPYDLDYRVLCRVWACSGSLFLRTRIAHITTELLAHGRPERCFSSTRAMLPTVTPSSVAIGFLLVVHAAPATRQIPLDTLDPYPTKPRVASRSDGTFKISGVNNAKLMNIVLADEKPDHV</sequence>
<gene>
    <name evidence="1" type="ORF">CERSUDRAFT_100808</name>
</gene>
<dbReference type="AlphaFoldDB" id="M2QYL6"/>
<keyword evidence="2" id="KW-1185">Reference proteome</keyword>
<protein>
    <submittedName>
        <fullName evidence="1">Uncharacterized protein</fullName>
    </submittedName>
</protein>
<evidence type="ECO:0000313" key="1">
    <source>
        <dbReference type="EMBL" id="EMD31012.1"/>
    </source>
</evidence>
<name>M2QYL6_CERS8</name>
<organism evidence="1 2">
    <name type="scientific">Ceriporiopsis subvermispora (strain B)</name>
    <name type="common">White-rot fungus</name>
    <name type="synonym">Gelatoporia subvermispora</name>
    <dbReference type="NCBI Taxonomy" id="914234"/>
    <lineage>
        <taxon>Eukaryota</taxon>
        <taxon>Fungi</taxon>
        <taxon>Dikarya</taxon>
        <taxon>Basidiomycota</taxon>
        <taxon>Agaricomycotina</taxon>
        <taxon>Agaricomycetes</taxon>
        <taxon>Polyporales</taxon>
        <taxon>Gelatoporiaceae</taxon>
        <taxon>Gelatoporia</taxon>
    </lineage>
</organism>
<dbReference type="HOGENOM" id="CLU_1570435_0_0_1"/>
<dbReference type="EMBL" id="KB445826">
    <property type="protein sequence ID" value="EMD31012.1"/>
    <property type="molecule type" value="Genomic_DNA"/>
</dbReference>
<evidence type="ECO:0000313" key="2">
    <source>
        <dbReference type="Proteomes" id="UP000016930"/>
    </source>
</evidence>